<dbReference type="OMA" id="TINAVKC"/>
<keyword evidence="2" id="KW-1185">Reference proteome</keyword>
<dbReference type="Gramene" id="CDP08602">
    <property type="protein sequence ID" value="CDP08602"/>
    <property type="gene ID" value="GSCOC_T00027604001"/>
</dbReference>
<dbReference type="Gene3D" id="1.25.10.10">
    <property type="entry name" value="Leucine-rich Repeat Variant"/>
    <property type="match status" value="1"/>
</dbReference>
<dbReference type="Proteomes" id="UP000295252">
    <property type="component" value="Chromosome IV"/>
</dbReference>
<dbReference type="AlphaFoldDB" id="A0A068UJY5"/>
<reference evidence="2" key="1">
    <citation type="journal article" date="2014" name="Science">
        <title>The coffee genome provides insight into the convergent evolution of caffeine biosynthesis.</title>
        <authorList>
            <person name="Denoeud F."/>
            <person name="Carretero-Paulet L."/>
            <person name="Dereeper A."/>
            <person name="Droc G."/>
            <person name="Guyot R."/>
            <person name="Pietrella M."/>
            <person name="Zheng C."/>
            <person name="Alberti A."/>
            <person name="Anthony F."/>
            <person name="Aprea G."/>
            <person name="Aury J.M."/>
            <person name="Bento P."/>
            <person name="Bernard M."/>
            <person name="Bocs S."/>
            <person name="Campa C."/>
            <person name="Cenci A."/>
            <person name="Combes M.C."/>
            <person name="Crouzillat D."/>
            <person name="Da Silva C."/>
            <person name="Daddiego L."/>
            <person name="De Bellis F."/>
            <person name="Dussert S."/>
            <person name="Garsmeur O."/>
            <person name="Gayraud T."/>
            <person name="Guignon V."/>
            <person name="Jahn K."/>
            <person name="Jamilloux V."/>
            <person name="Joet T."/>
            <person name="Labadie K."/>
            <person name="Lan T."/>
            <person name="Leclercq J."/>
            <person name="Lepelley M."/>
            <person name="Leroy T."/>
            <person name="Li L.T."/>
            <person name="Librado P."/>
            <person name="Lopez L."/>
            <person name="Munoz A."/>
            <person name="Noel B."/>
            <person name="Pallavicini A."/>
            <person name="Perrotta G."/>
            <person name="Poncet V."/>
            <person name="Pot D."/>
            <person name="Priyono X."/>
            <person name="Rigoreau M."/>
            <person name="Rouard M."/>
            <person name="Rozas J."/>
            <person name="Tranchant-Dubreuil C."/>
            <person name="VanBuren R."/>
            <person name="Zhang Q."/>
            <person name="Andrade A.C."/>
            <person name="Argout X."/>
            <person name="Bertrand B."/>
            <person name="de Kochko A."/>
            <person name="Graziosi G."/>
            <person name="Henry R.J."/>
            <person name="Jayarama X."/>
            <person name="Ming R."/>
            <person name="Nagai C."/>
            <person name="Rounsley S."/>
            <person name="Sankoff D."/>
            <person name="Giuliano G."/>
            <person name="Albert V.A."/>
            <person name="Wincker P."/>
            <person name="Lashermes P."/>
        </authorList>
    </citation>
    <scope>NUCLEOTIDE SEQUENCE [LARGE SCALE GENOMIC DNA]</scope>
    <source>
        <strain evidence="2">cv. DH200-94</strain>
    </source>
</reference>
<evidence type="ECO:0008006" key="3">
    <source>
        <dbReference type="Google" id="ProtNLM"/>
    </source>
</evidence>
<dbReference type="EMBL" id="HG739118">
    <property type="protein sequence ID" value="CDP08602.1"/>
    <property type="molecule type" value="Genomic_DNA"/>
</dbReference>
<dbReference type="OrthoDB" id="10263328at2759"/>
<accession>A0A068UJY5</accession>
<dbReference type="InParanoid" id="A0A068UJY5"/>
<dbReference type="InterPro" id="IPR016024">
    <property type="entry name" value="ARM-type_fold"/>
</dbReference>
<dbReference type="STRING" id="49390.A0A068UJY5"/>
<evidence type="ECO:0000313" key="1">
    <source>
        <dbReference type="EMBL" id="CDP08602.1"/>
    </source>
</evidence>
<dbReference type="SUPFAM" id="SSF48371">
    <property type="entry name" value="ARM repeat"/>
    <property type="match status" value="1"/>
</dbReference>
<dbReference type="PhylomeDB" id="A0A068UJY5"/>
<evidence type="ECO:0000313" key="2">
    <source>
        <dbReference type="Proteomes" id="UP000295252"/>
    </source>
</evidence>
<dbReference type="InterPro" id="IPR011989">
    <property type="entry name" value="ARM-like"/>
</dbReference>
<organism evidence="1 2">
    <name type="scientific">Coffea canephora</name>
    <name type="common">Robusta coffee</name>
    <dbReference type="NCBI Taxonomy" id="49390"/>
    <lineage>
        <taxon>Eukaryota</taxon>
        <taxon>Viridiplantae</taxon>
        <taxon>Streptophyta</taxon>
        <taxon>Embryophyta</taxon>
        <taxon>Tracheophyta</taxon>
        <taxon>Spermatophyta</taxon>
        <taxon>Magnoliopsida</taxon>
        <taxon>eudicotyledons</taxon>
        <taxon>Gunneridae</taxon>
        <taxon>Pentapetalae</taxon>
        <taxon>asterids</taxon>
        <taxon>lamiids</taxon>
        <taxon>Gentianales</taxon>
        <taxon>Rubiaceae</taxon>
        <taxon>Ixoroideae</taxon>
        <taxon>Gardenieae complex</taxon>
        <taxon>Bertiereae - Coffeeae clade</taxon>
        <taxon>Coffeeae</taxon>
        <taxon>Coffea</taxon>
    </lineage>
</organism>
<proteinExistence type="predicted"/>
<protein>
    <recommendedName>
        <fullName evidence="3">Clathrin/coatomer adaptor adaptin-like N-terminal domain-containing protein</fullName>
    </recommendedName>
</protein>
<gene>
    <name evidence="1" type="ORF">GSCOC_T00027604001</name>
</gene>
<name>A0A068UJY5_COFCA</name>
<sequence length="76" mass="8550">MSANEGTNDVKLATTRALYNALGFAQAKFSNDMERDYIMRVVCEATLSPDVKIRQAAFECLVMISSTYYEKLAPYI</sequence>